<feature type="domain" description="Glycosyl transferase family 1" evidence="1">
    <location>
        <begin position="183"/>
        <end position="302"/>
    </location>
</feature>
<dbReference type="InterPro" id="IPR050194">
    <property type="entry name" value="Glycosyltransferase_grp1"/>
</dbReference>
<keyword evidence="3" id="KW-0808">Transferase</keyword>
<proteinExistence type="predicted"/>
<dbReference type="SUPFAM" id="SSF53756">
    <property type="entry name" value="UDP-Glycosyltransferase/glycogen phosphorylase"/>
    <property type="match status" value="1"/>
</dbReference>
<accession>A0A0U1NUF4</accession>
<dbReference type="Pfam" id="PF00534">
    <property type="entry name" value="Glycos_transf_1"/>
    <property type="match status" value="1"/>
</dbReference>
<keyword evidence="4" id="KW-1185">Reference proteome</keyword>
<evidence type="ECO:0000313" key="4">
    <source>
        <dbReference type="Proteomes" id="UP000199087"/>
    </source>
</evidence>
<evidence type="ECO:0000259" key="1">
    <source>
        <dbReference type="Pfam" id="PF00534"/>
    </source>
</evidence>
<dbReference type="PANTHER" id="PTHR45947:SF3">
    <property type="entry name" value="SULFOQUINOVOSYL TRANSFERASE SQD2"/>
    <property type="match status" value="1"/>
</dbReference>
<dbReference type="OrthoDB" id="9804196at2"/>
<dbReference type="PANTHER" id="PTHR45947">
    <property type="entry name" value="SULFOQUINOVOSYL TRANSFERASE SQD2"/>
    <property type="match status" value="1"/>
</dbReference>
<organism evidence="3 4">
    <name type="scientific">Neobacillus massiliamazoniensis</name>
    <dbReference type="NCBI Taxonomy" id="1499688"/>
    <lineage>
        <taxon>Bacteria</taxon>
        <taxon>Bacillati</taxon>
        <taxon>Bacillota</taxon>
        <taxon>Bacilli</taxon>
        <taxon>Bacillales</taxon>
        <taxon>Bacillaceae</taxon>
        <taxon>Neobacillus</taxon>
    </lineage>
</organism>
<dbReference type="STRING" id="1499688.BN000_01581"/>
<protein>
    <submittedName>
        <fullName evidence="3">Group 1 glycosyl transferase</fullName>
    </submittedName>
</protein>
<dbReference type="GO" id="GO:0016757">
    <property type="term" value="F:glycosyltransferase activity"/>
    <property type="evidence" value="ECO:0007669"/>
    <property type="project" value="InterPro"/>
</dbReference>
<dbReference type="Pfam" id="PF13439">
    <property type="entry name" value="Glyco_transf_4"/>
    <property type="match status" value="1"/>
</dbReference>
<evidence type="ECO:0000313" key="3">
    <source>
        <dbReference type="EMBL" id="CRK81670.1"/>
    </source>
</evidence>
<dbReference type="AlphaFoldDB" id="A0A0U1NUF4"/>
<dbReference type="RefSeq" id="WP_090632920.1">
    <property type="nucleotide sequence ID" value="NZ_CVRB01000001.1"/>
</dbReference>
<reference evidence="4" key="1">
    <citation type="submission" date="2015-05" db="EMBL/GenBank/DDBJ databases">
        <authorList>
            <person name="Urmite Genomes"/>
        </authorList>
    </citation>
    <scope>NUCLEOTIDE SEQUENCE [LARGE SCALE GENOMIC DNA]</scope>
    <source>
        <strain evidence="4">LF1</strain>
    </source>
</reference>
<dbReference type="Gene3D" id="3.40.50.2000">
    <property type="entry name" value="Glycogen Phosphorylase B"/>
    <property type="match status" value="2"/>
</dbReference>
<name>A0A0U1NUF4_9BACI</name>
<evidence type="ECO:0000259" key="2">
    <source>
        <dbReference type="Pfam" id="PF13439"/>
    </source>
</evidence>
<gene>
    <name evidence="3" type="ORF">BN000_01581</name>
</gene>
<sequence>MGSPLRVLHVVVNMNRGGAETLIMNLYRNIDRSKIQFDFLTCKEGVFDSEIKNLGGQIYQIPYISDVGHWEYVRELKNFFIANAHYKIVHSHLDKMSGLVLRAAKQAGIPIRISHSHNTRSEGGRVARLYKWFVGNYIVPNSTHLVACSSDASNWLFKEKKTSTMILNNGIDPDKFIFSSEIRKTIRNELNIEDTQFVLGHVGRFNDQKNHLFLLDVFSQFNSEEKNSVLILVGDGDLRPEIEKKIKDLNLEGKVQLLGIRSDINHVLQAFDLFIFPSLHEGLPVSLVEAQGAGLPCVISDHISQEVDLGFKLIEYASLSNQSSWLEKIKNIKSTQIDRNGVLDLLLKSGFNIRNTAGFLEDYYFSLSR</sequence>
<dbReference type="InterPro" id="IPR001296">
    <property type="entry name" value="Glyco_trans_1"/>
</dbReference>
<dbReference type="CDD" id="cd03812">
    <property type="entry name" value="GT4_CapH-like"/>
    <property type="match status" value="1"/>
</dbReference>
<dbReference type="Proteomes" id="UP000199087">
    <property type="component" value="Unassembled WGS sequence"/>
</dbReference>
<dbReference type="InterPro" id="IPR028098">
    <property type="entry name" value="Glyco_trans_4-like_N"/>
</dbReference>
<dbReference type="EMBL" id="CVRB01000001">
    <property type="protein sequence ID" value="CRK81670.1"/>
    <property type="molecule type" value="Genomic_DNA"/>
</dbReference>
<feature type="domain" description="Glycosyltransferase subfamily 4-like N-terminal" evidence="2">
    <location>
        <begin position="17"/>
        <end position="175"/>
    </location>
</feature>